<gene>
    <name evidence="3" type="ordered locus">AMEC673_02440</name>
</gene>
<dbReference type="InterPro" id="IPR011010">
    <property type="entry name" value="DNA_brk_join_enz"/>
</dbReference>
<organism evidence="3 4">
    <name type="scientific">Alteromonas macleodii (strain English Channel 673)</name>
    <dbReference type="NCBI Taxonomy" id="1004788"/>
    <lineage>
        <taxon>Bacteria</taxon>
        <taxon>Pseudomonadati</taxon>
        <taxon>Pseudomonadota</taxon>
        <taxon>Gammaproteobacteria</taxon>
        <taxon>Alteromonadales</taxon>
        <taxon>Alteromonadaceae</taxon>
        <taxon>Alteromonas/Salinimonas group</taxon>
        <taxon>Alteromonas</taxon>
    </lineage>
</organism>
<evidence type="ECO:0000256" key="1">
    <source>
        <dbReference type="ARBA" id="ARBA00023172"/>
    </source>
</evidence>
<dbReference type="SUPFAM" id="SSF56349">
    <property type="entry name" value="DNA breaking-rejoining enzymes"/>
    <property type="match status" value="1"/>
</dbReference>
<dbReference type="Proteomes" id="UP000006296">
    <property type="component" value="Chromosome"/>
</dbReference>
<evidence type="ECO:0000313" key="4">
    <source>
        <dbReference type="Proteomes" id="UP000006296"/>
    </source>
</evidence>
<dbReference type="GO" id="GO:0006310">
    <property type="term" value="P:DNA recombination"/>
    <property type="evidence" value="ECO:0007669"/>
    <property type="project" value="UniProtKB-KW"/>
</dbReference>
<feature type="domain" description="Tyr recombinase" evidence="2">
    <location>
        <begin position="233"/>
        <end position="432"/>
    </location>
</feature>
<name>A0AB32ZV62_ALTME</name>
<dbReference type="EMBL" id="CP003844">
    <property type="protein sequence ID" value="AFT73189.1"/>
    <property type="molecule type" value="Genomic_DNA"/>
</dbReference>
<dbReference type="InterPro" id="IPR013762">
    <property type="entry name" value="Integrase-like_cat_sf"/>
</dbReference>
<dbReference type="InterPro" id="IPR002104">
    <property type="entry name" value="Integrase_catalytic"/>
</dbReference>
<keyword evidence="1" id="KW-0233">DNA recombination</keyword>
<dbReference type="PROSITE" id="PS51898">
    <property type="entry name" value="TYR_RECOMBINASE"/>
    <property type="match status" value="1"/>
</dbReference>
<accession>A0AB32ZV62</accession>
<reference evidence="4" key="1">
    <citation type="journal article" date="2012" name="Sci. Rep.">
        <title>Genomes of surface isolates of Alteromonas macleodii: the life of a widespread marine opportunistic copiotroph.</title>
        <authorList>
            <person name="Lopez-Perez M."/>
            <person name="Gonzaga A."/>
            <person name="Martin-Cuadrado A.B."/>
            <person name="Onyshchenko O."/>
            <person name="Ghavidel A."/>
            <person name="Ghai R."/>
            <person name="Rodriguez-Valera F."/>
        </authorList>
    </citation>
    <scope>NUCLEOTIDE SEQUENCE [LARGE SCALE GENOMIC DNA]</scope>
    <source>
        <strain evidence="4">English Channel 673</strain>
    </source>
</reference>
<dbReference type="GO" id="GO:0003677">
    <property type="term" value="F:DNA binding"/>
    <property type="evidence" value="ECO:0007669"/>
    <property type="project" value="InterPro"/>
</dbReference>
<protein>
    <recommendedName>
        <fullName evidence="2">Tyr recombinase domain-containing protein</fullName>
    </recommendedName>
</protein>
<dbReference type="AlphaFoldDB" id="A0AB32ZV62"/>
<dbReference type="KEGG" id="amg:AMEC673_02440"/>
<dbReference type="RefSeq" id="WP_014975565.1">
    <property type="nucleotide sequence ID" value="NC_018678.1"/>
</dbReference>
<dbReference type="GO" id="GO:0015074">
    <property type="term" value="P:DNA integration"/>
    <property type="evidence" value="ECO:0007669"/>
    <property type="project" value="InterPro"/>
</dbReference>
<evidence type="ECO:0000259" key="2">
    <source>
        <dbReference type="PROSITE" id="PS51898"/>
    </source>
</evidence>
<dbReference type="Gene3D" id="1.10.443.10">
    <property type="entry name" value="Intergrase catalytic core"/>
    <property type="match status" value="1"/>
</dbReference>
<sequence>MTIKQKSKRKALLPVTSMVKRHAGVEPLRIEDMIIKVPGRGSLYFKRLKYKGCPKLNPITREFATTVSLIDAGRDDFIRECYQLINVNPTATVYGYFYDLIIYLSWIDSSEQNIPEEGYLAWTLIESYMSHCQKQKRLGKISTSDFANKKSCLAWLLRQTNRAKEVIKLPKIKGVRSETNSFPSLDLESEFKPTIKALFRAYNSLLKHFNEGTIPTRHPLYDEDLVEAEAVRLELKGLLLTSHKAIFKKVMIGSHPNKHITEVAMMLTYMFTGMNTTPLANMRISDISFREVKGGKYILDSIKGRARHQQQDNTVGFSIHAKRFIESWISISKKLSNGDENSYLFPYFCIDGRIKPYSKIISTPQSRINKMLARMGFAQITPSKLRKTKSDTLYRITESVYLVAINNNNSIETTARTYIHGTEKEHQKNLSAAMSAKHAIIKGMNISTAVNEAKFNHADILDNYEYEQLRDGQDRTYEARTPTGARCNNNRKGAALAISKSLKRVGIEQAGSEEVCTDFLSCFECKEHALVTDVDDIWLMLSFKDTLRQLQQTPAVNSMPERKYTDLYNTVDEVIKGFKKKNSANYNQALEKLKEAPHPLYSTVYSLNDLLEMYR</sequence>
<proteinExistence type="predicted"/>
<evidence type="ECO:0000313" key="3">
    <source>
        <dbReference type="EMBL" id="AFT73189.1"/>
    </source>
</evidence>
<dbReference type="Pfam" id="PF00589">
    <property type="entry name" value="Phage_integrase"/>
    <property type="match status" value="1"/>
</dbReference>